<sequence length="82" mass="9383">MHKAREDFVKAKIKQLQQYYAELGDETVVSYEEEQTSETEDFIQEYKKPQLEMSASLFIATALGITALAFTAARIIMRQSCV</sequence>
<dbReference type="Proteomes" id="UP000246171">
    <property type="component" value="Unassembled WGS sequence"/>
</dbReference>
<evidence type="ECO:0000313" key="3">
    <source>
        <dbReference type="Proteomes" id="UP000246171"/>
    </source>
</evidence>
<dbReference type="VEuPathDB" id="FungiDB:BO83DRAFT_141004"/>
<dbReference type="GeneID" id="37048135"/>
<dbReference type="EMBL" id="MSFU01000031">
    <property type="protein sequence ID" value="PWY64371.1"/>
    <property type="molecule type" value="Genomic_DNA"/>
</dbReference>
<dbReference type="RefSeq" id="XP_025383842.1">
    <property type="nucleotide sequence ID" value="XM_025526173.1"/>
</dbReference>
<keyword evidence="1" id="KW-1133">Transmembrane helix</keyword>
<reference evidence="2" key="1">
    <citation type="submission" date="2016-12" db="EMBL/GenBank/DDBJ databases">
        <title>The genomes of Aspergillus section Nigri reveals drivers in fungal speciation.</title>
        <authorList>
            <consortium name="DOE Joint Genome Institute"/>
            <person name="Vesth T.C."/>
            <person name="Nybo J."/>
            <person name="Theobald S."/>
            <person name="Brandl J."/>
            <person name="Frisvad J.C."/>
            <person name="Nielsen K.F."/>
            <person name="Lyhne E.K."/>
            <person name="Kogle M.E."/>
            <person name="Kuo A."/>
            <person name="Riley R."/>
            <person name="Clum A."/>
            <person name="Nolan M."/>
            <person name="Lipzen A."/>
            <person name="Salamov A."/>
            <person name="Henrissat B."/>
            <person name="Wiebenga A."/>
            <person name="De vries R.P."/>
            <person name="Grigoriev I.V."/>
            <person name="Mortensen U.H."/>
            <person name="Andersen M.R."/>
            <person name="Baker S.E."/>
        </authorList>
    </citation>
    <scope>NUCLEOTIDE SEQUENCE</scope>
    <source>
        <strain evidence="2">CBS 122712</strain>
    </source>
</reference>
<comment type="caution">
    <text evidence="2">The sequence shown here is derived from an EMBL/GenBank/DDBJ whole genome shotgun (WGS) entry which is preliminary data.</text>
</comment>
<keyword evidence="1" id="KW-0472">Membrane</keyword>
<evidence type="ECO:0000313" key="2">
    <source>
        <dbReference type="EMBL" id="PWY64371.1"/>
    </source>
</evidence>
<proteinExistence type="predicted"/>
<evidence type="ECO:0000256" key="1">
    <source>
        <dbReference type="SAM" id="Phobius"/>
    </source>
</evidence>
<dbReference type="OrthoDB" id="5412996at2759"/>
<dbReference type="AlphaFoldDB" id="A0A317URU0"/>
<feature type="transmembrane region" description="Helical" evidence="1">
    <location>
        <begin position="55"/>
        <end position="77"/>
    </location>
</feature>
<keyword evidence="1" id="KW-0812">Transmembrane</keyword>
<name>A0A317URU0_ASPEC</name>
<keyword evidence="3" id="KW-1185">Reference proteome</keyword>
<organism evidence="2 3">
    <name type="scientific">Aspergillus eucalypticola (strain CBS 122712 / IBT 29274)</name>
    <dbReference type="NCBI Taxonomy" id="1448314"/>
    <lineage>
        <taxon>Eukaryota</taxon>
        <taxon>Fungi</taxon>
        <taxon>Dikarya</taxon>
        <taxon>Ascomycota</taxon>
        <taxon>Pezizomycotina</taxon>
        <taxon>Eurotiomycetes</taxon>
        <taxon>Eurotiomycetidae</taxon>
        <taxon>Eurotiales</taxon>
        <taxon>Aspergillaceae</taxon>
        <taxon>Aspergillus</taxon>
        <taxon>Aspergillus subgen. Circumdati</taxon>
    </lineage>
</organism>
<protein>
    <submittedName>
        <fullName evidence="2">Uncharacterized protein</fullName>
    </submittedName>
</protein>
<gene>
    <name evidence="2" type="ORF">BO83DRAFT_141004</name>
</gene>
<accession>A0A317URU0</accession>